<keyword evidence="7" id="KW-1185">Reference proteome</keyword>
<gene>
    <name evidence="6" type="ORF">JTE90_026482</name>
</gene>
<evidence type="ECO:0000259" key="5">
    <source>
        <dbReference type="Pfam" id="PF04218"/>
    </source>
</evidence>
<evidence type="ECO:0000259" key="4">
    <source>
        <dbReference type="Pfam" id="PF03221"/>
    </source>
</evidence>
<evidence type="ECO:0000313" key="7">
    <source>
        <dbReference type="Proteomes" id="UP000827092"/>
    </source>
</evidence>
<organism evidence="6 7">
    <name type="scientific">Oedothorax gibbosus</name>
    <dbReference type="NCBI Taxonomy" id="931172"/>
    <lineage>
        <taxon>Eukaryota</taxon>
        <taxon>Metazoa</taxon>
        <taxon>Ecdysozoa</taxon>
        <taxon>Arthropoda</taxon>
        <taxon>Chelicerata</taxon>
        <taxon>Arachnida</taxon>
        <taxon>Araneae</taxon>
        <taxon>Araneomorphae</taxon>
        <taxon>Entelegynae</taxon>
        <taxon>Araneoidea</taxon>
        <taxon>Linyphiidae</taxon>
        <taxon>Erigoninae</taxon>
        <taxon>Oedothorax</taxon>
    </lineage>
</organism>
<accession>A0AAV6VPL4</accession>
<dbReference type="Pfam" id="PF03221">
    <property type="entry name" value="HTH_Tnp_Tc5"/>
    <property type="match status" value="1"/>
</dbReference>
<evidence type="ECO:0000256" key="1">
    <source>
        <dbReference type="ARBA" id="ARBA00004123"/>
    </source>
</evidence>
<dbReference type="InterPro" id="IPR036388">
    <property type="entry name" value="WH-like_DNA-bd_sf"/>
</dbReference>
<protein>
    <recommendedName>
        <fullName evidence="8">HTH psq-type domain-containing protein</fullName>
    </recommendedName>
</protein>
<proteinExistence type="predicted"/>
<dbReference type="PANTHER" id="PTHR19303">
    <property type="entry name" value="TRANSPOSON"/>
    <property type="match status" value="1"/>
</dbReference>
<dbReference type="InterPro" id="IPR009057">
    <property type="entry name" value="Homeodomain-like_sf"/>
</dbReference>
<dbReference type="GO" id="GO:0003677">
    <property type="term" value="F:DNA binding"/>
    <property type="evidence" value="ECO:0007669"/>
    <property type="project" value="UniProtKB-KW"/>
</dbReference>
<comment type="subcellular location">
    <subcellularLocation>
        <location evidence="1">Nucleus</location>
    </subcellularLocation>
</comment>
<keyword evidence="2" id="KW-0238">DNA-binding</keyword>
<feature type="domain" description="HTH CENPB-type" evidence="4">
    <location>
        <begin position="101"/>
        <end position="153"/>
    </location>
</feature>
<feature type="domain" description="HTH psq-type" evidence="5">
    <location>
        <begin position="31"/>
        <end position="75"/>
    </location>
</feature>
<evidence type="ECO:0000256" key="2">
    <source>
        <dbReference type="ARBA" id="ARBA00023125"/>
    </source>
</evidence>
<evidence type="ECO:0000313" key="6">
    <source>
        <dbReference type="EMBL" id="KAG8198584.1"/>
    </source>
</evidence>
<evidence type="ECO:0008006" key="8">
    <source>
        <dbReference type="Google" id="ProtNLM"/>
    </source>
</evidence>
<dbReference type="AlphaFoldDB" id="A0AAV6VPL4"/>
<dbReference type="InterPro" id="IPR050863">
    <property type="entry name" value="CenT-Element_Derived"/>
</dbReference>
<dbReference type="SUPFAM" id="SSF46689">
    <property type="entry name" value="Homeodomain-like"/>
    <property type="match status" value="2"/>
</dbReference>
<comment type="caution">
    <text evidence="6">The sequence shown here is derived from an EMBL/GenBank/DDBJ whole genome shotgun (WGS) entry which is preliminary data.</text>
</comment>
<dbReference type="Pfam" id="PF04218">
    <property type="entry name" value="CENP-B_N"/>
    <property type="match status" value="1"/>
</dbReference>
<dbReference type="InterPro" id="IPR006600">
    <property type="entry name" value="HTH_CenpB_DNA-bd_dom"/>
</dbReference>
<reference evidence="6 7" key="1">
    <citation type="journal article" date="2022" name="Nat. Ecol. Evol.">
        <title>A masculinizing supergene underlies an exaggerated male reproductive morph in a spider.</title>
        <authorList>
            <person name="Hendrickx F."/>
            <person name="De Corte Z."/>
            <person name="Sonet G."/>
            <person name="Van Belleghem S.M."/>
            <person name="Kostlbacher S."/>
            <person name="Vangestel C."/>
        </authorList>
    </citation>
    <scope>NUCLEOTIDE SEQUENCE [LARGE SCALE GENOMIC DNA]</scope>
    <source>
        <strain evidence="6">W744_W776</strain>
    </source>
</reference>
<dbReference type="GO" id="GO:0005634">
    <property type="term" value="C:nucleus"/>
    <property type="evidence" value="ECO:0007669"/>
    <property type="project" value="UniProtKB-SubCell"/>
</dbReference>
<dbReference type="Proteomes" id="UP000827092">
    <property type="component" value="Unassembled WGS sequence"/>
</dbReference>
<dbReference type="PANTHER" id="PTHR19303:SF16">
    <property type="entry name" value="JERKY PROTEIN HOMOLOG-LIKE"/>
    <property type="match status" value="1"/>
</dbReference>
<dbReference type="Gene3D" id="1.10.10.60">
    <property type="entry name" value="Homeodomain-like"/>
    <property type="match status" value="1"/>
</dbReference>
<evidence type="ECO:0000256" key="3">
    <source>
        <dbReference type="ARBA" id="ARBA00023242"/>
    </source>
</evidence>
<sequence>MVSADHMKVVCLGWSFSEFYRFEMSSGKRKRVVSIETKLEAIQRIDNGESIKKVAEDLGVGTVTVGNWKRKRSELEKWCAEKANCSNLPKTMKKCDFEKTSESLFLWFTQLREKGSLLSGSMLQAKALDIHKMFYPGEDFTASSGLLDHWKKEIWNSAIKNIRRQIIS</sequence>
<dbReference type="Gene3D" id="1.10.10.10">
    <property type="entry name" value="Winged helix-like DNA-binding domain superfamily/Winged helix DNA-binding domain"/>
    <property type="match status" value="1"/>
</dbReference>
<dbReference type="EMBL" id="JAFNEN010000038">
    <property type="protein sequence ID" value="KAG8198584.1"/>
    <property type="molecule type" value="Genomic_DNA"/>
</dbReference>
<dbReference type="InterPro" id="IPR007889">
    <property type="entry name" value="HTH_Psq"/>
</dbReference>
<keyword evidence="3" id="KW-0539">Nucleus</keyword>
<name>A0AAV6VPL4_9ARAC</name>